<dbReference type="EMBL" id="GL833145">
    <property type="protein sequence ID" value="EGB04980.1"/>
    <property type="molecule type" value="Genomic_DNA"/>
</dbReference>
<dbReference type="GO" id="GO:0003723">
    <property type="term" value="F:RNA binding"/>
    <property type="evidence" value="ECO:0007669"/>
    <property type="project" value="UniProtKB-UniRule"/>
</dbReference>
<sequence>MDGSRDVAPGNLHRRPFNGASRLYVGNLPYTMTTDQLRDHFASFGRITDCIVKADQATGRSRGFGIVEFSEPSAAENSIDRWNNRSLEGRPLVVR</sequence>
<feature type="domain" description="RRM" evidence="3">
    <location>
        <begin position="21"/>
        <end position="95"/>
    </location>
</feature>
<dbReference type="Gene3D" id="3.30.70.330">
    <property type="match status" value="1"/>
</dbReference>
<dbReference type="OrthoDB" id="439808at2759"/>
<dbReference type="PANTHER" id="PTHR48024">
    <property type="entry name" value="GEO13361P1-RELATED"/>
    <property type="match status" value="1"/>
</dbReference>
<dbReference type="SUPFAM" id="SSF54928">
    <property type="entry name" value="RNA-binding domain, RBD"/>
    <property type="match status" value="1"/>
</dbReference>
<keyword evidence="5" id="KW-1185">Reference proteome</keyword>
<evidence type="ECO:0000256" key="1">
    <source>
        <dbReference type="ARBA" id="ARBA00022884"/>
    </source>
</evidence>
<dbReference type="InterPro" id="IPR035979">
    <property type="entry name" value="RBD_domain_sf"/>
</dbReference>
<dbReference type="KEGG" id="aaf:AURANDRAFT_31715"/>
<keyword evidence="1 2" id="KW-0694">RNA-binding</keyword>
<feature type="non-terminal residue" evidence="4">
    <location>
        <position position="95"/>
    </location>
</feature>
<gene>
    <name evidence="4" type="ORF">AURANDRAFT_31715</name>
</gene>
<organism evidence="5">
    <name type="scientific">Aureococcus anophagefferens</name>
    <name type="common">Harmful bloom alga</name>
    <dbReference type="NCBI Taxonomy" id="44056"/>
    <lineage>
        <taxon>Eukaryota</taxon>
        <taxon>Sar</taxon>
        <taxon>Stramenopiles</taxon>
        <taxon>Ochrophyta</taxon>
        <taxon>Pelagophyceae</taxon>
        <taxon>Pelagomonadales</taxon>
        <taxon>Pelagomonadaceae</taxon>
        <taxon>Aureococcus</taxon>
    </lineage>
</organism>
<proteinExistence type="predicted"/>
<evidence type="ECO:0000259" key="3">
    <source>
        <dbReference type="PROSITE" id="PS50102"/>
    </source>
</evidence>
<dbReference type="PROSITE" id="PS50102">
    <property type="entry name" value="RRM"/>
    <property type="match status" value="1"/>
</dbReference>
<protein>
    <recommendedName>
        <fullName evidence="3">RRM domain-containing protein</fullName>
    </recommendedName>
</protein>
<dbReference type="PANTHER" id="PTHR48024:SF56">
    <property type="entry name" value="HETEROGENEOUS NUCLEAR RIBONUCLEOPROTEIN A0"/>
    <property type="match status" value="1"/>
</dbReference>
<dbReference type="InterPro" id="IPR012677">
    <property type="entry name" value="Nucleotide-bd_a/b_plait_sf"/>
</dbReference>
<dbReference type="eggNOG" id="KOG0147">
    <property type="taxonomic scope" value="Eukaryota"/>
</dbReference>
<dbReference type="AlphaFoldDB" id="F0YIX4"/>
<dbReference type="OMA" id="GFVMFSQ"/>
<dbReference type="GO" id="GO:0005634">
    <property type="term" value="C:nucleus"/>
    <property type="evidence" value="ECO:0007669"/>
    <property type="project" value="TreeGrafter"/>
</dbReference>
<dbReference type="SMART" id="SM00360">
    <property type="entry name" value="RRM"/>
    <property type="match status" value="1"/>
</dbReference>
<reference evidence="4 5" key="1">
    <citation type="journal article" date="2011" name="Proc. Natl. Acad. Sci. U.S.A.">
        <title>Niche of harmful alga Aureococcus anophagefferens revealed through ecogenomics.</title>
        <authorList>
            <person name="Gobler C.J."/>
            <person name="Berry D.L."/>
            <person name="Dyhrman S.T."/>
            <person name="Wilhelm S.W."/>
            <person name="Salamov A."/>
            <person name="Lobanov A.V."/>
            <person name="Zhang Y."/>
            <person name="Collier J.L."/>
            <person name="Wurch L.L."/>
            <person name="Kustka A.B."/>
            <person name="Dill B.D."/>
            <person name="Shah M."/>
            <person name="VerBerkmoes N.C."/>
            <person name="Kuo A."/>
            <person name="Terry A."/>
            <person name="Pangilinan J."/>
            <person name="Lindquist E.A."/>
            <person name="Lucas S."/>
            <person name="Paulsen I.T."/>
            <person name="Hattenrath-Lehmann T.K."/>
            <person name="Talmage S.C."/>
            <person name="Walker E.A."/>
            <person name="Koch F."/>
            <person name="Burson A.M."/>
            <person name="Marcoval M.A."/>
            <person name="Tang Y.Z."/>
            <person name="Lecleir G.R."/>
            <person name="Coyne K.J."/>
            <person name="Berg G.M."/>
            <person name="Bertrand E.M."/>
            <person name="Saito M.A."/>
            <person name="Gladyshev V.N."/>
            <person name="Grigoriev I.V."/>
        </authorList>
    </citation>
    <scope>NUCLEOTIDE SEQUENCE [LARGE SCALE GENOMIC DNA]</scope>
    <source>
        <strain evidence="5">CCMP 1984</strain>
    </source>
</reference>
<dbReference type="Pfam" id="PF00076">
    <property type="entry name" value="RRM_1"/>
    <property type="match status" value="1"/>
</dbReference>
<dbReference type="InParanoid" id="F0YIX4"/>
<evidence type="ECO:0000313" key="5">
    <source>
        <dbReference type="Proteomes" id="UP000002729"/>
    </source>
</evidence>
<evidence type="ECO:0000313" key="4">
    <source>
        <dbReference type="EMBL" id="EGB04980.1"/>
    </source>
</evidence>
<dbReference type="GeneID" id="20221033"/>
<dbReference type="RefSeq" id="XP_009040334.1">
    <property type="nucleotide sequence ID" value="XM_009042086.1"/>
</dbReference>
<dbReference type="Proteomes" id="UP000002729">
    <property type="component" value="Unassembled WGS sequence"/>
</dbReference>
<evidence type="ECO:0000256" key="2">
    <source>
        <dbReference type="PROSITE-ProRule" id="PRU00176"/>
    </source>
</evidence>
<accession>F0YIX4</accession>
<dbReference type="InterPro" id="IPR050886">
    <property type="entry name" value="RNA-binding_reg"/>
</dbReference>
<name>F0YIX4_AURAN</name>
<dbReference type="InterPro" id="IPR000504">
    <property type="entry name" value="RRM_dom"/>
</dbReference>